<dbReference type="InterPro" id="IPR006047">
    <property type="entry name" value="GH13_cat_dom"/>
</dbReference>
<comment type="caution">
    <text evidence="13">The sequence shown here is derived from an EMBL/GenBank/DDBJ whole genome shotgun (WGS) entry which is preliminary data.</text>
</comment>
<dbReference type="Gene3D" id="2.60.40.10">
    <property type="entry name" value="Immunoglobulins"/>
    <property type="match status" value="1"/>
</dbReference>
<organism evidence="13 14">
    <name type="scientific">Pseudoalteromonas luteoviolacea DSM 6061</name>
    <dbReference type="NCBI Taxonomy" id="1365250"/>
    <lineage>
        <taxon>Bacteria</taxon>
        <taxon>Pseudomonadati</taxon>
        <taxon>Pseudomonadota</taxon>
        <taxon>Gammaproteobacteria</taxon>
        <taxon>Alteromonadales</taxon>
        <taxon>Pseudoalteromonadaceae</taxon>
        <taxon>Pseudoalteromonas</taxon>
    </lineage>
</organism>
<dbReference type="UniPathway" id="UPA00164"/>
<dbReference type="Pfam" id="PF02922">
    <property type="entry name" value="CBM_48"/>
    <property type="match status" value="1"/>
</dbReference>
<dbReference type="RefSeq" id="WP_063356239.1">
    <property type="nucleotide sequence ID" value="NZ_AQHB01000049.1"/>
</dbReference>
<dbReference type="InterPro" id="IPR013780">
    <property type="entry name" value="Glyco_hydro_b"/>
</dbReference>
<dbReference type="FunFam" id="2.60.40.1180:FF:000002">
    <property type="entry name" value="1,4-alpha-glucan branching enzyme GlgB"/>
    <property type="match status" value="1"/>
</dbReference>
<dbReference type="Proteomes" id="UP000076643">
    <property type="component" value="Unassembled WGS sequence"/>
</dbReference>
<evidence type="ECO:0000313" key="13">
    <source>
        <dbReference type="EMBL" id="KZN39127.1"/>
    </source>
</evidence>
<dbReference type="GO" id="GO:0003844">
    <property type="term" value="F:1,4-alpha-glucan branching enzyme activity"/>
    <property type="evidence" value="ECO:0007669"/>
    <property type="project" value="UniProtKB-UniRule"/>
</dbReference>
<feature type="active site" description="Nucleophile" evidence="10 11">
    <location>
        <position position="419"/>
    </location>
</feature>
<comment type="catalytic activity">
    <reaction evidence="1 10">
        <text>Transfers a segment of a (1-&gt;4)-alpha-D-glucan chain to a primary hydroxy group in a similar glucan chain.</text>
        <dbReference type="EC" id="2.4.1.18"/>
    </reaction>
</comment>
<dbReference type="InterPro" id="IPR006407">
    <property type="entry name" value="GlgB"/>
</dbReference>
<dbReference type="AlphaFoldDB" id="A0A166X168"/>
<dbReference type="Gene3D" id="2.60.40.1180">
    <property type="entry name" value="Golgi alpha-mannosidase II"/>
    <property type="match status" value="1"/>
</dbReference>
<gene>
    <name evidence="10" type="primary">glgB</name>
    <name evidence="13" type="ORF">N475_15050</name>
</gene>
<dbReference type="GO" id="GO:0005829">
    <property type="term" value="C:cytosol"/>
    <property type="evidence" value="ECO:0007669"/>
    <property type="project" value="TreeGrafter"/>
</dbReference>
<dbReference type="GO" id="GO:0004553">
    <property type="term" value="F:hydrolase activity, hydrolyzing O-glycosyl compounds"/>
    <property type="evidence" value="ECO:0007669"/>
    <property type="project" value="InterPro"/>
</dbReference>
<evidence type="ECO:0000256" key="10">
    <source>
        <dbReference type="HAMAP-Rule" id="MF_00685"/>
    </source>
</evidence>
<proteinExistence type="inferred from homology"/>
<keyword evidence="5 10" id="KW-0321">Glycogen metabolism</keyword>
<protein>
    <recommendedName>
        <fullName evidence="10">1,4-alpha-glucan branching enzyme GlgB</fullName>
        <ecNumber evidence="10">2.4.1.18</ecNumber>
    </recommendedName>
    <alternativeName>
        <fullName evidence="10">1,4-alpha-D-glucan:1,4-alpha-D-glucan 6-glucosyl-transferase</fullName>
    </alternativeName>
    <alternativeName>
        <fullName evidence="10">Alpha-(1-&gt;4)-glucan branching enzyme</fullName>
    </alternativeName>
    <alternativeName>
        <fullName evidence="10">Glycogen branching enzyme</fullName>
        <shortName evidence="10">BE</shortName>
    </alternativeName>
</protein>
<dbReference type="NCBIfam" id="NF003811">
    <property type="entry name" value="PRK05402.1"/>
    <property type="match status" value="1"/>
</dbReference>
<dbReference type="CDD" id="cd11322">
    <property type="entry name" value="AmyAc_Glg_BE"/>
    <property type="match status" value="1"/>
</dbReference>
<evidence type="ECO:0000256" key="4">
    <source>
        <dbReference type="ARBA" id="ARBA00009000"/>
    </source>
</evidence>
<dbReference type="PIRSF" id="PIRSF000463">
    <property type="entry name" value="GlgB"/>
    <property type="match status" value="1"/>
</dbReference>
<dbReference type="FunFam" id="2.60.40.10:FF:000169">
    <property type="entry name" value="1,4-alpha-glucan branching enzyme GlgB"/>
    <property type="match status" value="1"/>
</dbReference>
<keyword evidence="14" id="KW-1185">Reference proteome</keyword>
<dbReference type="STRING" id="43657.S4054249_22070"/>
<dbReference type="InterPro" id="IPR017853">
    <property type="entry name" value="GH"/>
</dbReference>
<evidence type="ECO:0000313" key="14">
    <source>
        <dbReference type="Proteomes" id="UP000076643"/>
    </source>
</evidence>
<dbReference type="FunFam" id="3.20.20.80:FF:000003">
    <property type="entry name" value="1,4-alpha-glucan branching enzyme GlgB"/>
    <property type="match status" value="1"/>
</dbReference>
<dbReference type="EC" id="2.4.1.18" evidence="10"/>
<sequence length="745" mass="84959">MNSVNKKLGSIEDYSEQVSALSSGCFSDPFSFLGPHVVDFETHRAVALRIFIPSAISVKVLHDGIETQMKRYLDSSLFVAQFEESFNTQDYRLKVSFESSEVIFDDIYRFASALDEHAMYLFNEGTLEHGNKHFGARFLTHQGAKGVQFSVWAPNAKSVSVIGDFNYWQPNQHFMRLHPASGVWDLFVPGLQPDQCYKFAITTLDGSVLEKADPFAQKMQQAPGTASILQENTSVVELSCEQINARRKRNSVDAPISIYEVHLGSWKRRQEEDNRYLTYRELADDLVSYVKELGFSHIQLMPISEYPFDGSWGYQPVGLFSPTSRFGSVEDFKYFSKKCEEQEVGLLLDWVPGHFPTDPHGLQKFDGTHLYEHADKRQGFHPDWNTCVFNYERPEIKSYLLSNANYWLSEFKLDGLRVDAVASMLYLDYSRNEGEWIANQYGGRENIGAINCLQSSNSACYKNNPHIMMVAEESTAWPGVTQSVEHGGLGFGFKWNMGWMNDSLGFMQRDPIHRKYHHHEMTFSMAYAFSENYILPLSHDEVVHGKGSLLSKMPGDDWQQFANLRAYYGFMFAHPGKKLLFMGSELAPRTEWDHNQSLDWSLLESEAHSGIYKTVKSLNKLYNKTPALYEVDTSPAGFRWIDCNNDEQSIFSFARFGKHYSDLTIVVSHFTPQVFHHFKLGVPRAGVYQVVFNSDDQDLFGSGVKVVAHKQQLVESKPVSSHGFEQSIEITVPPLCTVYLKYISA</sequence>
<evidence type="ECO:0000259" key="12">
    <source>
        <dbReference type="SMART" id="SM00642"/>
    </source>
</evidence>
<name>A0A166X168_9GAMM</name>
<evidence type="ECO:0000256" key="11">
    <source>
        <dbReference type="PIRSR" id="PIRSR000463-1"/>
    </source>
</evidence>
<dbReference type="InterPro" id="IPR044143">
    <property type="entry name" value="GlgB_N_E_set_prok"/>
</dbReference>
<dbReference type="GO" id="GO:0043169">
    <property type="term" value="F:cation binding"/>
    <property type="evidence" value="ECO:0007669"/>
    <property type="project" value="InterPro"/>
</dbReference>
<dbReference type="CDD" id="cd02855">
    <property type="entry name" value="E_set_GBE_prok_N"/>
    <property type="match status" value="1"/>
</dbReference>
<accession>A0A166X168</accession>
<dbReference type="Gene3D" id="3.20.20.80">
    <property type="entry name" value="Glycosidases"/>
    <property type="match status" value="1"/>
</dbReference>
<dbReference type="NCBIfam" id="TIGR01515">
    <property type="entry name" value="branching_enzym"/>
    <property type="match status" value="1"/>
</dbReference>
<evidence type="ECO:0000256" key="2">
    <source>
        <dbReference type="ARBA" id="ARBA00002953"/>
    </source>
</evidence>
<dbReference type="PANTHER" id="PTHR43651:SF3">
    <property type="entry name" value="1,4-ALPHA-GLUCAN-BRANCHING ENZYME"/>
    <property type="match status" value="1"/>
</dbReference>
<dbReference type="SUPFAM" id="SSF51445">
    <property type="entry name" value="(Trans)glycosidases"/>
    <property type="match status" value="1"/>
</dbReference>
<keyword evidence="6 10" id="KW-0328">Glycosyltransferase</keyword>
<evidence type="ECO:0000256" key="7">
    <source>
        <dbReference type="ARBA" id="ARBA00022679"/>
    </source>
</evidence>
<comment type="function">
    <text evidence="2 10">Catalyzes the formation of the alpha-1,6-glucosidic linkages in glycogen by scission of a 1,4-alpha-linked oligosaccharide from growing alpha-1,4-glucan chains and the subsequent attachment of the oligosaccharide to the alpha-1,6 position.</text>
</comment>
<keyword evidence="9 10" id="KW-0119">Carbohydrate metabolism</keyword>
<dbReference type="InterPro" id="IPR006048">
    <property type="entry name" value="A-amylase/branching_C"/>
</dbReference>
<dbReference type="InterPro" id="IPR014756">
    <property type="entry name" value="Ig_E-set"/>
</dbReference>
<dbReference type="PATRIC" id="fig|1365250.3.peg.2241"/>
<dbReference type="SUPFAM" id="SSF51011">
    <property type="entry name" value="Glycosyl hydrolase domain"/>
    <property type="match status" value="1"/>
</dbReference>
<evidence type="ECO:0000256" key="1">
    <source>
        <dbReference type="ARBA" id="ARBA00000826"/>
    </source>
</evidence>
<dbReference type="GO" id="GO:0005978">
    <property type="term" value="P:glycogen biosynthetic process"/>
    <property type="evidence" value="ECO:0007669"/>
    <property type="project" value="UniProtKB-UniRule"/>
</dbReference>
<dbReference type="SMART" id="SM00642">
    <property type="entry name" value="Aamy"/>
    <property type="match status" value="1"/>
</dbReference>
<dbReference type="InterPro" id="IPR004193">
    <property type="entry name" value="Glyco_hydro_13_N"/>
</dbReference>
<reference evidence="13 14" key="1">
    <citation type="submission" date="2013-07" db="EMBL/GenBank/DDBJ databases">
        <title>Comparative Genomic and Metabolomic Analysis of Twelve Strains of Pseudoalteromonas luteoviolacea.</title>
        <authorList>
            <person name="Vynne N.G."/>
            <person name="Mansson M."/>
            <person name="Gram L."/>
        </authorList>
    </citation>
    <scope>NUCLEOTIDE SEQUENCE [LARGE SCALE GENOMIC DNA]</scope>
    <source>
        <strain evidence="13 14">DSM 6061</strain>
    </source>
</reference>
<dbReference type="Pfam" id="PF02806">
    <property type="entry name" value="Alpha-amylase_C"/>
    <property type="match status" value="1"/>
</dbReference>
<dbReference type="SUPFAM" id="SSF81296">
    <property type="entry name" value="E set domains"/>
    <property type="match status" value="2"/>
</dbReference>
<dbReference type="InterPro" id="IPR013783">
    <property type="entry name" value="Ig-like_fold"/>
</dbReference>
<feature type="domain" description="Glycosyl hydrolase family 13 catalytic" evidence="12">
    <location>
        <begin position="260"/>
        <end position="639"/>
    </location>
</feature>
<dbReference type="NCBIfam" id="NF008967">
    <property type="entry name" value="PRK12313.1"/>
    <property type="match status" value="1"/>
</dbReference>
<evidence type="ECO:0000256" key="8">
    <source>
        <dbReference type="ARBA" id="ARBA00023056"/>
    </source>
</evidence>
<dbReference type="PANTHER" id="PTHR43651">
    <property type="entry name" value="1,4-ALPHA-GLUCAN-BRANCHING ENZYME"/>
    <property type="match status" value="1"/>
</dbReference>
<feature type="active site" description="Proton donor" evidence="10 11">
    <location>
        <position position="472"/>
    </location>
</feature>
<keyword evidence="7 10" id="KW-0808">Transferase</keyword>
<evidence type="ECO:0000256" key="9">
    <source>
        <dbReference type="ARBA" id="ARBA00023277"/>
    </source>
</evidence>
<evidence type="ECO:0000256" key="3">
    <source>
        <dbReference type="ARBA" id="ARBA00004964"/>
    </source>
</evidence>
<comment type="pathway">
    <text evidence="3 10">Glycan biosynthesis; glycogen biosynthesis.</text>
</comment>
<dbReference type="InterPro" id="IPR054169">
    <property type="entry name" value="GlgB_N"/>
</dbReference>
<keyword evidence="8 10" id="KW-0320">Glycogen biosynthesis</keyword>
<evidence type="ECO:0000256" key="6">
    <source>
        <dbReference type="ARBA" id="ARBA00022676"/>
    </source>
</evidence>
<comment type="similarity">
    <text evidence="4 10">Belongs to the glycosyl hydrolase 13 family. GlgB subfamily.</text>
</comment>
<dbReference type="Pfam" id="PF22019">
    <property type="entry name" value="GlgB_N"/>
    <property type="match status" value="1"/>
</dbReference>
<comment type="subunit">
    <text evidence="10">Monomer.</text>
</comment>
<evidence type="ECO:0000256" key="5">
    <source>
        <dbReference type="ARBA" id="ARBA00022600"/>
    </source>
</evidence>
<dbReference type="EMBL" id="AUYB01000100">
    <property type="protein sequence ID" value="KZN39127.1"/>
    <property type="molecule type" value="Genomic_DNA"/>
</dbReference>
<dbReference type="Pfam" id="PF00128">
    <property type="entry name" value="Alpha-amylase"/>
    <property type="match status" value="1"/>
</dbReference>
<dbReference type="InterPro" id="IPR037439">
    <property type="entry name" value="Branching_enzy"/>
</dbReference>
<dbReference type="HAMAP" id="MF_00685">
    <property type="entry name" value="GlgB"/>
    <property type="match status" value="1"/>
</dbReference>